<dbReference type="STRING" id="1235591.CAK95_07165"/>
<evidence type="ECO:0000256" key="2">
    <source>
        <dbReference type="ARBA" id="ARBA00022598"/>
    </source>
</evidence>
<dbReference type="RefSeq" id="WP_086087294.1">
    <property type="nucleotide sequence ID" value="NZ_CP021112.1"/>
</dbReference>
<dbReference type="CDD" id="cd17631">
    <property type="entry name" value="FACL_FadD13-like"/>
    <property type="match status" value="1"/>
</dbReference>
<dbReference type="InterPro" id="IPR020459">
    <property type="entry name" value="AMP-binding"/>
</dbReference>
<dbReference type="OrthoDB" id="9803968at2"/>
<dbReference type="Pfam" id="PF00501">
    <property type="entry name" value="AMP-binding"/>
    <property type="match status" value="1"/>
</dbReference>
<evidence type="ECO:0000313" key="6">
    <source>
        <dbReference type="EMBL" id="ARP98882.1"/>
    </source>
</evidence>
<evidence type="ECO:0000256" key="4">
    <source>
        <dbReference type="ARBA" id="ARBA00066616"/>
    </source>
</evidence>
<keyword evidence="2" id="KW-0436">Ligase</keyword>
<organism evidence="6 7">
    <name type="scientific">Pseudorhodoplanes sinuspersici</name>
    <dbReference type="NCBI Taxonomy" id="1235591"/>
    <lineage>
        <taxon>Bacteria</taxon>
        <taxon>Pseudomonadati</taxon>
        <taxon>Pseudomonadota</taxon>
        <taxon>Alphaproteobacteria</taxon>
        <taxon>Hyphomicrobiales</taxon>
        <taxon>Pseudorhodoplanes</taxon>
    </lineage>
</organism>
<name>A0A1W6ZNI8_9HYPH</name>
<dbReference type="InterPro" id="IPR000873">
    <property type="entry name" value="AMP-dep_synth/lig_dom"/>
</dbReference>
<keyword evidence="7" id="KW-1185">Reference proteome</keyword>
<dbReference type="PRINTS" id="PR00154">
    <property type="entry name" value="AMPBINDING"/>
</dbReference>
<dbReference type="NCBIfam" id="NF004837">
    <property type="entry name" value="PRK06187.1"/>
    <property type="match status" value="1"/>
</dbReference>
<dbReference type="EC" id="6.2.1.44" evidence="4"/>
<dbReference type="SUPFAM" id="SSF56801">
    <property type="entry name" value="Acetyl-CoA synthetase-like"/>
    <property type="match status" value="1"/>
</dbReference>
<dbReference type="InterPro" id="IPR020845">
    <property type="entry name" value="AMP-binding_CS"/>
</dbReference>
<dbReference type="Pfam" id="PF13193">
    <property type="entry name" value="AMP-binding_C"/>
    <property type="match status" value="1"/>
</dbReference>
<sequence length="517" mass="56702">MNLRDIIFRNAQLYPDKDAIVFAGRGLTFRDYTSRACRLGNALLASGLKHQDRVAILAPNCPEYLEAFAACESAGLIVVNINYRLSAKELIEICRDCEPKALIFHQQYAELAGELLKAAAGIETVIGIQTTMHGARAYEEVLAGSSSEPPPVAIDDEDIAYLIYTSGTTGRPKGVMLSHRAIAESARSISHDGGAMTSDVMLIVMPLFHIGGRIEMLGFNILGATTVLHSAFDASEILRSFEMHNVTAAHLAPIMVQRLLESPDLQNYRRDRLRCIHYASAPMPAPVLRRAIAAFGPILTQIYGLTECIVVSLLTPAQHILDGDERVVRRLSSAGQPFLGCTVRIVTADGNDAQSGEIGEILVRSPGLMTGYWNNHTATVPTLRGGWMHTGDLGYADEDRFIFIVDRKKDMIISGGENIYSWEVEEALRSHPDVAEAAVIGVPDDEWGESVKAFVVVRPGAKPLAEALIAHCRSRIASYKKPRTVEFVEVLPRLFNGKIDKKALRAPYWSAQNRQVA</sequence>
<protein>
    <recommendedName>
        <fullName evidence="5">3-methylmercaptopropionyl-CoA ligase</fullName>
        <ecNumber evidence="4">6.2.1.44</ecNumber>
    </recommendedName>
</protein>
<dbReference type="PANTHER" id="PTHR43201:SF5">
    <property type="entry name" value="MEDIUM-CHAIN ACYL-COA LIGASE ACSF2, MITOCHONDRIAL"/>
    <property type="match status" value="1"/>
</dbReference>
<dbReference type="InterPro" id="IPR045851">
    <property type="entry name" value="AMP-bd_C_sf"/>
</dbReference>
<dbReference type="EMBL" id="CP021112">
    <property type="protein sequence ID" value="ARP98882.1"/>
    <property type="molecule type" value="Genomic_DNA"/>
</dbReference>
<dbReference type="GO" id="GO:0031956">
    <property type="term" value="F:medium-chain fatty acid-CoA ligase activity"/>
    <property type="evidence" value="ECO:0007669"/>
    <property type="project" value="TreeGrafter"/>
</dbReference>
<dbReference type="PROSITE" id="PS00455">
    <property type="entry name" value="AMP_BINDING"/>
    <property type="match status" value="1"/>
</dbReference>
<evidence type="ECO:0000313" key="7">
    <source>
        <dbReference type="Proteomes" id="UP000194137"/>
    </source>
</evidence>
<comment type="catalytic activity">
    <reaction evidence="3">
        <text>3-(methylsulfanyl)propanoate + ATP + CoA = 3-(methylsulfanyl)propanoyl-CoA + AMP + diphosphate</text>
        <dbReference type="Rhea" id="RHEA:43052"/>
        <dbReference type="ChEBI" id="CHEBI:30616"/>
        <dbReference type="ChEBI" id="CHEBI:33019"/>
        <dbReference type="ChEBI" id="CHEBI:49016"/>
        <dbReference type="ChEBI" id="CHEBI:57287"/>
        <dbReference type="ChEBI" id="CHEBI:82815"/>
        <dbReference type="ChEBI" id="CHEBI:456215"/>
        <dbReference type="EC" id="6.2.1.44"/>
    </reaction>
    <physiologicalReaction direction="left-to-right" evidence="3">
        <dbReference type="Rhea" id="RHEA:43053"/>
    </physiologicalReaction>
</comment>
<dbReference type="KEGG" id="psin:CAK95_07165"/>
<dbReference type="GO" id="GO:0006631">
    <property type="term" value="P:fatty acid metabolic process"/>
    <property type="evidence" value="ECO:0007669"/>
    <property type="project" value="TreeGrafter"/>
</dbReference>
<comment type="similarity">
    <text evidence="1">Belongs to the ATP-dependent AMP-binding enzyme family.</text>
</comment>
<evidence type="ECO:0000256" key="5">
    <source>
        <dbReference type="ARBA" id="ARBA00067668"/>
    </source>
</evidence>
<dbReference type="AlphaFoldDB" id="A0A1W6ZNI8"/>
<dbReference type="InterPro" id="IPR042099">
    <property type="entry name" value="ANL_N_sf"/>
</dbReference>
<evidence type="ECO:0000256" key="3">
    <source>
        <dbReference type="ARBA" id="ARBA00051915"/>
    </source>
</evidence>
<dbReference type="InterPro" id="IPR025110">
    <property type="entry name" value="AMP-bd_C"/>
</dbReference>
<dbReference type="PANTHER" id="PTHR43201">
    <property type="entry name" value="ACYL-COA SYNTHETASE"/>
    <property type="match status" value="1"/>
</dbReference>
<evidence type="ECO:0000256" key="1">
    <source>
        <dbReference type="ARBA" id="ARBA00006432"/>
    </source>
</evidence>
<dbReference type="Gene3D" id="3.40.50.12780">
    <property type="entry name" value="N-terminal domain of ligase-like"/>
    <property type="match status" value="1"/>
</dbReference>
<dbReference type="Gene3D" id="3.30.300.30">
    <property type="match status" value="1"/>
</dbReference>
<dbReference type="FunFam" id="3.30.300.30:FF:000008">
    <property type="entry name" value="2,3-dihydroxybenzoate-AMP ligase"/>
    <property type="match status" value="1"/>
</dbReference>
<gene>
    <name evidence="6" type="ORF">CAK95_07165</name>
</gene>
<reference evidence="6 7" key="1">
    <citation type="submission" date="2017-05" db="EMBL/GenBank/DDBJ databases">
        <title>Full genome sequence of Pseudorhodoplanes sinuspersici.</title>
        <authorList>
            <person name="Dastgheib S.M.M."/>
            <person name="Shavandi M."/>
            <person name="Tirandaz H."/>
        </authorList>
    </citation>
    <scope>NUCLEOTIDE SEQUENCE [LARGE SCALE GENOMIC DNA]</scope>
    <source>
        <strain evidence="6 7">RIPI110</strain>
    </source>
</reference>
<dbReference type="Proteomes" id="UP000194137">
    <property type="component" value="Chromosome"/>
</dbReference>
<proteinExistence type="inferred from homology"/>
<accession>A0A1W6ZNI8</accession>